<keyword evidence="2" id="KW-0808">Transferase</keyword>
<sequence>MANFSCQASLVSVNQKQEDINGHLQNTSKQSSNKEILHATNGRRIRHRDTMTPTLLILPTIISLATHGAAAFTPSSRILRVPSAVRPSSAPPLLAVKTSDGSTASRLKRIKSFTEWAKESGIKSPIFTCLLGTSDVVAHIKCKCVFLPSYAGIELSSADKSGLGLYATQPLSPNAILIQVPTKLTLSVESPKDYNKVMEQTFFPSNPKLYRNAPWWACLSIQLNYYDKINPTSQQGNTSLQPWMDSLPRVYDTPLHWEPSTLHDLHYPPILEAISLQKSKWKHQYDTLASQSPEFATQIPYPDFVWGCETARSRAFSGAYSGSAFNPIPYATVAVLVATYLALGMGTVEQAANGAALVVCGTILKDFVLPKLLKVQKYVICPLIDMANHVGVDAGGNVAFEYFSDGFSLSVLGSGVDMGSEVCIQYGPRNNDQLLQYYGFVEKDNVHDIYILPPIRQWDIGALEVACGRKVGPGRLEKLDRAGLLGRESNIQLSDSSSDGDAANEIGGVVLTRATGIDPAVIQAMRALVSSDEEWENAGEAIGNFATQVSPENERAARLAIKRAMELELESKPTTVEEDENLLQIMNAKSGGVEMEELLAVMFRLEKKKLLKEAIRKM</sequence>
<dbReference type="Gene3D" id="3.90.1410.10">
    <property type="entry name" value="set domain protein methyltransferase, domain 1"/>
    <property type="match status" value="1"/>
</dbReference>
<dbReference type="InterPro" id="IPR050600">
    <property type="entry name" value="SETD3_SETD6_MTase"/>
</dbReference>
<dbReference type="CDD" id="cd10527">
    <property type="entry name" value="SET_LSMT"/>
    <property type="match status" value="1"/>
</dbReference>
<name>A0ABD3NK91_9STRA</name>
<evidence type="ECO:0000313" key="5">
    <source>
        <dbReference type="EMBL" id="KAL3775406.1"/>
    </source>
</evidence>
<dbReference type="SUPFAM" id="SSF81822">
    <property type="entry name" value="RuBisCo LSMT C-terminal, substrate-binding domain"/>
    <property type="match status" value="1"/>
</dbReference>
<keyword evidence="3" id="KW-0949">S-adenosyl-L-methionine</keyword>
<evidence type="ECO:0000256" key="3">
    <source>
        <dbReference type="ARBA" id="ARBA00022691"/>
    </source>
</evidence>
<dbReference type="GO" id="GO:0008168">
    <property type="term" value="F:methyltransferase activity"/>
    <property type="evidence" value="ECO:0007669"/>
    <property type="project" value="UniProtKB-KW"/>
</dbReference>
<organism evidence="5 6">
    <name type="scientific">Cyclotella cryptica</name>
    <dbReference type="NCBI Taxonomy" id="29204"/>
    <lineage>
        <taxon>Eukaryota</taxon>
        <taxon>Sar</taxon>
        <taxon>Stramenopiles</taxon>
        <taxon>Ochrophyta</taxon>
        <taxon>Bacillariophyta</taxon>
        <taxon>Coscinodiscophyceae</taxon>
        <taxon>Thalassiosirophycidae</taxon>
        <taxon>Stephanodiscales</taxon>
        <taxon>Stephanodiscaceae</taxon>
        <taxon>Cyclotella</taxon>
    </lineage>
</organism>
<dbReference type="InterPro" id="IPR036464">
    <property type="entry name" value="Rubisco_LSMT_subst-bd_sf"/>
</dbReference>
<evidence type="ECO:0000256" key="2">
    <source>
        <dbReference type="ARBA" id="ARBA00022679"/>
    </source>
</evidence>
<feature type="domain" description="Rubisco LSMT substrate-binding" evidence="4">
    <location>
        <begin position="509"/>
        <end position="611"/>
    </location>
</feature>
<dbReference type="SUPFAM" id="SSF82199">
    <property type="entry name" value="SET domain"/>
    <property type="match status" value="1"/>
</dbReference>
<dbReference type="InterPro" id="IPR046341">
    <property type="entry name" value="SET_dom_sf"/>
</dbReference>
<dbReference type="Pfam" id="PF09273">
    <property type="entry name" value="Rubis-subs-bind"/>
    <property type="match status" value="1"/>
</dbReference>
<protein>
    <recommendedName>
        <fullName evidence="4">Rubisco LSMT substrate-binding domain-containing protein</fullName>
    </recommendedName>
</protein>
<gene>
    <name evidence="5" type="ORF">HJC23_000109</name>
</gene>
<dbReference type="Gene3D" id="3.90.1420.10">
    <property type="entry name" value="Rubisco LSMT, substrate-binding domain"/>
    <property type="match status" value="1"/>
</dbReference>
<dbReference type="InterPro" id="IPR015353">
    <property type="entry name" value="Rubisco_LSMT_subst-bd"/>
</dbReference>
<reference evidence="5 6" key="1">
    <citation type="journal article" date="2020" name="G3 (Bethesda)">
        <title>Improved Reference Genome for Cyclotella cryptica CCMP332, a Model for Cell Wall Morphogenesis, Salinity Adaptation, and Lipid Production in Diatoms (Bacillariophyta).</title>
        <authorList>
            <person name="Roberts W.R."/>
            <person name="Downey K.M."/>
            <person name="Ruck E.C."/>
            <person name="Traller J.C."/>
            <person name="Alverson A.J."/>
        </authorList>
    </citation>
    <scope>NUCLEOTIDE SEQUENCE [LARGE SCALE GENOMIC DNA]</scope>
    <source>
        <strain evidence="5 6">CCMP332</strain>
    </source>
</reference>
<keyword evidence="6" id="KW-1185">Reference proteome</keyword>
<dbReference type="AlphaFoldDB" id="A0ABD3NK91"/>
<proteinExistence type="predicted"/>
<comment type="caution">
    <text evidence="5">The sequence shown here is derived from an EMBL/GenBank/DDBJ whole genome shotgun (WGS) entry which is preliminary data.</text>
</comment>
<dbReference type="Proteomes" id="UP001516023">
    <property type="component" value="Unassembled WGS sequence"/>
</dbReference>
<dbReference type="PANTHER" id="PTHR13271:SF137">
    <property type="entry name" value="SET DOMAIN-CONTAINING PROTEIN"/>
    <property type="match status" value="1"/>
</dbReference>
<dbReference type="EMBL" id="JABMIG020000540">
    <property type="protein sequence ID" value="KAL3775406.1"/>
    <property type="molecule type" value="Genomic_DNA"/>
</dbReference>
<evidence type="ECO:0000313" key="6">
    <source>
        <dbReference type="Proteomes" id="UP001516023"/>
    </source>
</evidence>
<dbReference type="GO" id="GO:0032259">
    <property type="term" value="P:methylation"/>
    <property type="evidence" value="ECO:0007669"/>
    <property type="project" value="UniProtKB-KW"/>
</dbReference>
<accession>A0ABD3NK91</accession>
<dbReference type="PANTHER" id="PTHR13271">
    <property type="entry name" value="UNCHARACTERIZED PUTATIVE METHYLTRANSFERASE"/>
    <property type="match status" value="1"/>
</dbReference>
<keyword evidence="1" id="KW-0489">Methyltransferase</keyword>
<evidence type="ECO:0000256" key="1">
    <source>
        <dbReference type="ARBA" id="ARBA00022603"/>
    </source>
</evidence>
<evidence type="ECO:0000259" key="4">
    <source>
        <dbReference type="Pfam" id="PF09273"/>
    </source>
</evidence>